<evidence type="ECO:0000313" key="6">
    <source>
        <dbReference type="Proteomes" id="UP000284962"/>
    </source>
</evidence>
<dbReference type="CDD" id="cd19084">
    <property type="entry name" value="AKR_AKR11B1-like"/>
    <property type="match status" value="1"/>
</dbReference>
<dbReference type="InterPro" id="IPR020471">
    <property type="entry name" value="AKR"/>
</dbReference>
<reference evidence="5 6" key="1">
    <citation type="submission" date="2018-08" db="EMBL/GenBank/DDBJ databases">
        <title>A genome reference for cultivated species of the human gut microbiota.</title>
        <authorList>
            <person name="Zou Y."/>
            <person name="Xue W."/>
            <person name="Luo G."/>
        </authorList>
    </citation>
    <scope>NUCLEOTIDE SEQUENCE [LARGE SCALE GENOMIC DNA]</scope>
    <source>
        <strain evidence="4 6">AM46-16</strain>
        <strain evidence="3 5">TM09-19AC</strain>
    </source>
</reference>
<evidence type="ECO:0000256" key="1">
    <source>
        <dbReference type="ARBA" id="ARBA00023002"/>
    </source>
</evidence>
<dbReference type="GO" id="GO:0005829">
    <property type="term" value="C:cytosol"/>
    <property type="evidence" value="ECO:0007669"/>
    <property type="project" value="TreeGrafter"/>
</dbReference>
<dbReference type="PANTHER" id="PTHR43364">
    <property type="entry name" value="NADH-SPECIFIC METHYLGLYOXAL REDUCTASE-RELATED"/>
    <property type="match status" value="1"/>
</dbReference>
<keyword evidence="1" id="KW-0560">Oxidoreductase</keyword>
<dbReference type="PRINTS" id="PR00069">
    <property type="entry name" value="ALDKETRDTASE"/>
</dbReference>
<protein>
    <submittedName>
        <fullName evidence="3">Aldo/keto reductase</fullName>
    </submittedName>
</protein>
<feature type="domain" description="NADP-dependent oxidoreductase" evidence="2">
    <location>
        <begin position="15"/>
        <end position="308"/>
    </location>
</feature>
<sequence length="311" mass="35576">MQYQEFGKTGLRVSKICLGTWGIGGAGWDSYSDESRMDAIKAALECGINFIDTAPAYNAGKAECYVGETLNKLKKRKEVVISTKCGNKFVDGKYLRCGSKESILKQCDESLKNLKTDYIDIYLVHWPDPDVELEETIDAVSTLKKEGKILHAGVSNFSKEQIEEAQKYCKIEAFQPQYSLADRKDEKLIRWAYEQGLGIMTYGTLGGGILTGNYRKLRTFEQTDSRNRFYPYFKEPLFSKAMELLTIMDQIAEERNVSLAQIAEKWVIQKRFVSSCIIGTQSRARVEENCRNLQWELTDNEIRRLESVRIL</sequence>
<evidence type="ECO:0000259" key="2">
    <source>
        <dbReference type="Pfam" id="PF00248"/>
    </source>
</evidence>
<proteinExistence type="predicted"/>
<dbReference type="Gene3D" id="3.20.20.100">
    <property type="entry name" value="NADP-dependent oxidoreductase domain"/>
    <property type="match status" value="1"/>
</dbReference>
<evidence type="ECO:0000313" key="5">
    <source>
        <dbReference type="Proteomes" id="UP000260664"/>
    </source>
</evidence>
<dbReference type="Proteomes" id="UP000284962">
    <property type="component" value="Unassembled WGS sequence"/>
</dbReference>
<dbReference type="Proteomes" id="UP000260664">
    <property type="component" value="Unassembled WGS sequence"/>
</dbReference>
<dbReference type="EMBL" id="QSOI01000014">
    <property type="protein sequence ID" value="RGI83410.1"/>
    <property type="molecule type" value="Genomic_DNA"/>
</dbReference>
<evidence type="ECO:0000313" key="4">
    <source>
        <dbReference type="EMBL" id="RHA01194.1"/>
    </source>
</evidence>
<dbReference type="RefSeq" id="WP_117495510.1">
    <property type="nucleotide sequence ID" value="NZ_QSOI01000014.1"/>
</dbReference>
<dbReference type="InterPro" id="IPR036812">
    <property type="entry name" value="NAD(P)_OxRdtase_dom_sf"/>
</dbReference>
<gene>
    <name evidence="4" type="ORF">DW957_04080</name>
    <name evidence="3" type="ORF">DXD84_11300</name>
</gene>
<dbReference type="SUPFAM" id="SSF51430">
    <property type="entry name" value="NAD(P)-linked oxidoreductase"/>
    <property type="match status" value="1"/>
</dbReference>
<accession>A0A3E4F3L9</accession>
<dbReference type="AlphaFoldDB" id="A0A3E4F3L9"/>
<dbReference type="PANTHER" id="PTHR43364:SF4">
    <property type="entry name" value="NAD(P)-LINKED OXIDOREDUCTASE SUPERFAMILY PROTEIN"/>
    <property type="match status" value="1"/>
</dbReference>
<organism evidence="3 5">
    <name type="scientific">Dorea formicigenerans</name>
    <dbReference type="NCBI Taxonomy" id="39486"/>
    <lineage>
        <taxon>Bacteria</taxon>
        <taxon>Bacillati</taxon>
        <taxon>Bacillota</taxon>
        <taxon>Clostridia</taxon>
        <taxon>Lachnospirales</taxon>
        <taxon>Lachnospiraceae</taxon>
        <taxon>Dorea</taxon>
    </lineage>
</organism>
<dbReference type="EMBL" id="QSEW01000003">
    <property type="protein sequence ID" value="RHA01194.1"/>
    <property type="molecule type" value="Genomic_DNA"/>
</dbReference>
<dbReference type="Pfam" id="PF00248">
    <property type="entry name" value="Aldo_ket_red"/>
    <property type="match status" value="1"/>
</dbReference>
<dbReference type="InterPro" id="IPR023210">
    <property type="entry name" value="NADP_OxRdtase_dom"/>
</dbReference>
<dbReference type="GO" id="GO:0016491">
    <property type="term" value="F:oxidoreductase activity"/>
    <property type="evidence" value="ECO:0007669"/>
    <property type="project" value="UniProtKB-KW"/>
</dbReference>
<name>A0A3E4F3L9_9FIRM</name>
<comment type="caution">
    <text evidence="3">The sequence shown here is derived from an EMBL/GenBank/DDBJ whole genome shotgun (WGS) entry which is preliminary data.</text>
</comment>
<evidence type="ECO:0000313" key="3">
    <source>
        <dbReference type="EMBL" id="RGI83410.1"/>
    </source>
</evidence>
<dbReference type="InterPro" id="IPR050523">
    <property type="entry name" value="AKR_Detox_Biosynth"/>
</dbReference>